<protein>
    <submittedName>
        <fullName evidence="1">Uncharacterized protein</fullName>
    </submittedName>
</protein>
<gene>
    <name evidence="1" type="ORF">METZ01_LOCUS37773</name>
</gene>
<organism evidence="1">
    <name type="scientific">marine metagenome</name>
    <dbReference type="NCBI Taxonomy" id="408172"/>
    <lineage>
        <taxon>unclassified sequences</taxon>
        <taxon>metagenomes</taxon>
        <taxon>ecological metagenomes</taxon>
    </lineage>
</organism>
<reference evidence="1" key="1">
    <citation type="submission" date="2018-05" db="EMBL/GenBank/DDBJ databases">
        <authorList>
            <person name="Lanie J.A."/>
            <person name="Ng W.-L."/>
            <person name="Kazmierczak K.M."/>
            <person name="Andrzejewski T.M."/>
            <person name="Davidsen T.M."/>
            <person name="Wayne K.J."/>
            <person name="Tettelin H."/>
            <person name="Glass J.I."/>
            <person name="Rusch D."/>
            <person name="Podicherti R."/>
            <person name="Tsui H.-C.T."/>
            <person name="Winkler M.E."/>
        </authorList>
    </citation>
    <scope>NUCLEOTIDE SEQUENCE</scope>
</reference>
<feature type="non-terminal residue" evidence="1">
    <location>
        <position position="1"/>
    </location>
</feature>
<proteinExistence type="predicted"/>
<name>A0A381R222_9ZZZZ</name>
<sequence length="62" mass="6948">VATRYILDRAGFRPVDLKEIVKEKTKEDLNVQFVGLVVENGAEMLVSTFRSIRSISGYEMAG</sequence>
<dbReference type="AlphaFoldDB" id="A0A381R222"/>
<accession>A0A381R222</accession>
<evidence type="ECO:0000313" key="1">
    <source>
        <dbReference type="EMBL" id="SUZ84919.1"/>
    </source>
</evidence>
<dbReference type="EMBL" id="UINC01001613">
    <property type="protein sequence ID" value="SUZ84919.1"/>
    <property type="molecule type" value="Genomic_DNA"/>
</dbReference>